<gene>
    <name evidence="2" type="ORF">AXF42_Ash011257</name>
</gene>
<evidence type="ECO:0000313" key="2">
    <source>
        <dbReference type="EMBL" id="PKA56327.1"/>
    </source>
</evidence>
<protein>
    <submittedName>
        <fullName evidence="2">Uncharacterized protein</fullName>
    </submittedName>
</protein>
<organism evidence="2 3">
    <name type="scientific">Apostasia shenzhenica</name>
    <dbReference type="NCBI Taxonomy" id="1088818"/>
    <lineage>
        <taxon>Eukaryota</taxon>
        <taxon>Viridiplantae</taxon>
        <taxon>Streptophyta</taxon>
        <taxon>Embryophyta</taxon>
        <taxon>Tracheophyta</taxon>
        <taxon>Spermatophyta</taxon>
        <taxon>Magnoliopsida</taxon>
        <taxon>Liliopsida</taxon>
        <taxon>Asparagales</taxon>
        <taxon>Orchidaceae</taxon>
        <taxon>Apostasioideae</taxon>
        <taxon>Apostasia</taxon>
    </lineage>
</organism>
<accession>A0A2I0ALB4</accession>
<evidence type="ECO:0000313" key="3">
    <source>
        <dbReference type="Proteomes" id="UP000236161"/>
    </source>
</evidence>
<feature type="region of interest" description="Disordered" evidence="1">
    <location>
        <begin position="1"/>
        <end position="40"/>
    </location>
</feature>
<feature type="region of interest" description="Disordered" evidence="1">
    <location>
        <begin position="98"/>
        <end position="128"/>
    </location>
</feature>
<keyword evidence="3" id="KW-1185">Reference proteome</keyword>
<dbReference type="EMBL" id="KZ451974">
    <property type="protein sequence ID" value="PKA56327.1"/>
    <property type="molecule type" value="Genomic_DNA"/>
</dbReference>
<proteinExistence type="predicted"/>
<name>A0A2I0ALB4_9ASPA</name>
<sequence length="128" mass="14198">MESEKSKTGKNHGKPAAPLHSRSKPAPPAPRKEKSRSVQQGRKLIKFIILKISSTIPFIEEEEEAEVAGQREDAATRGWRAEKLANLLDVGMTGRKWKRPSDGLGAAKQTWHPPGSAKQSRPRLARRS</sequence>
<dbReference type="AlphaFoldDB" id="A0A2I0ALB4"/>
<evidence type="ECO:0000256" key="1">
    <source>
        <dbReference type="SAM" id="MobiDB-lite"/>
    </source>
</evidence>
<dbReference type="Proteomes" id="UP000236161">
    <property type="component" value="Unassembled WGS sequence"/>
</dbReference>
<reference evidence="2 3" key="1">
    <citation type="journal article" date="2017" name="Nature">
        <title>The Apostasia genome and the evolution of orchids.</title>
        <authorList>
            <person name="Zhang G.Q."/>
            <person name="Liu K.W."/>
            <person name="Li Z."/>
            <person name="Lohaus R."/>
            <person name="Hsiao Y.Y."/>
            <person name="Niu S.C."/>
            <person name="Wang J.Y."/>
            <person name="Lin Y.C."/>
            <person name="Xu Q."/>
            <person name="Chen L.J."/>
            <person name="Yoshida K."/>
            <person name="Fujiwara S."/>
            <person name="Wang Z.W."/>
            <person name="Zhang Y.Q."/>
            <person name="Mitsuda N."/>
            <person name="Wang M."/>
            <person name="Liu G.H."/>
            <person name="Pecoraro L."/>
            <person name="Huang H.X."/>
            <person name="Xiao X.J."/>
            <person name="Lin M."/>
            <person name="Wu X.Y."/>
            <person name="Wu W.L."/>
            <person name="Chen Y.Y."/>
            <person name="Chang S.B."/>
            <person name="Sakamoto S."/>
            <person name="Ohme-Takagi M."/>
            <person name="Yagi M."/>
            <person name="Zeng S.J."/>
            <person name="Shen C.Y."/>
            <person name="Yeh C.M."/>
            <person name="Luo Y.B."/>
            <person name="Tsai W.C."/>
            <person name="Van de Peer Y."/>
            <person name="Liu Z.J."/>
        </authorList>
    </citation>
    <scope>NUCLEOTIDE SEQUENCE [LARGE SCALE GENOMIC DNA]</scope>
    <source>
        <strain evidence="3">cv. Shenzhen</strain>
        <tissue evidence="2">Stem</tissue>
    </source>
</reference>